<gene>
    <name evidence="7" type="ORF">MNO81_01445</name>
</gene>
<comment type="caution">
    <text evidence="7">The sequence shown here is derived from an EMBL/GenBank/DDBJ whole genome shotgun (WGS) entry which is preliminary data.</text>
</comment>
<dbReference type="EC" id="2.5.1.68" evidence="3"/>
<keyword evidence="8" id="KW-1185">Reference proteome</keyword>
<proteinExistence type="inferred from homology"/>
<comment type="catalytic activity">
    <reaction evidence="6">
        <text>isopentenyl diphosphate + (2E)-geranyl diphosphate = (2Z,6E)-farnesyl diphosphate + diphosphate</text>
        <dbReference type="Rhea" id="RHEA:23300"/>
        <dbReference type="ChEBI" id="CHEBI:33019"/>
        <dbReference type="ChEBI" id="CHEBI:58057"/>
        <dbReference type="ChEBI" id="CHEBI:128769"/>
        <dbReference type="ChEBI" id="CHEBI:162247"/>
        <dbReference type="EC" id="2.5.1.68"/>
    </reaction>
</comment>
<protein>
    <recommendedName>
        <fullName evidence="3">(2Z,6E)-farnesyl diphosphate synthase</fullName>
        <ecNumber evidence="3">2.5.1.68</ecNumber>
    </recommendedName>
    <alternativeName>
        <fullName evidence="4">Z-FPP synthase</fullName>
    </alternativeName>
    <alternativeName>
        <fullName evidence="5">Z-isoprenyl diphosphate synthase</fullName>
    </alternativeName>
</protein>
<accession>A0ABT6GJB9</accession>
<dbReference type="InterPro" id="IPR036424">
    <property type="entry name" value="UPP_synth-like_sf"/>
</dbReference>
<dbReference type="EMBL" id="JAKZMO010000001">
    <property type="protein sequence ID" value="MDG5481459.1"/>
    <property type="molecule type" value="Genomic_DNA"/>
</dbReference>
<dbReference type="PANTHER" id="PTHR10291:SF43">
    <property type="entry name" value="DEHYDRODOLICHYL DIPHOSPHATE SYNTHASE COMPLEX SUBUNIT DHDDS"/>
    <property type="match status" value="1"/>
</dbReference>
<evidence type="ECO:0000256" key="6">
    <source>
        <dbReference type="ARBA" id="ARBA00048726"/>
    </source>
</evidence>
<evidence type="ECO:0000256" key="1">
    <source>
        <dbReference type="ARBA" id="ARBA00022679"/>
    </source>
</evidence>
<organism evidence="7 8">
    <name type="scientific">Mycolicibacterium gadium</name>
    <name type="common">Mycobacterium gadium</name>
    <dbReference type="NCBI Taxonomy" id="1794"/>
    <lineage>
        <taxon>Bacteria</taxon>
        <taxon>Bacillati</taxon>
        <taxon>Actinomycetota</taxon>
        <taxon>Actinomycetes</taxon>
        <taxon>Mycobacteriales</taxon>
        <taxon>Mycobacteriaceae</taxon>
        <taxon>Mycolicibacterium</taxon>
    </lineage>
</organism>
<reference evidence="7" key="1">
    <citation type="journal article" date="2023" name="Environ. Microbiol.">
        <title>The 2-methylpropene degradation pathway in Mycobacteriaceae family strains.</title>
        <authorList>
            <person name="Helbich S."/>
            <person name="Barrantes I."/>
            <person name="Dos Anjos Borges L.G."/>
            <person name="Pieper D.H."/>
            <person name="Vainshtein Y."/>
            <person name="Sohn K."/>
            <person name="Engesser K.H."/>
        </authorList>
    </citation>
    <scope>NUCLEOTIDE SEQUENCE</scope>
    <source>
        <strain evidence="7">IBE100</strain>
    </source>
</reference>
<evidence type="ECO:0000256" key="4">
    <source>
        <dbReference type="ARBA" id="ARBA00041688"/>
    </source>
</evidence>
<dbReference type="PANTHER" id="PTHR10291">
    <property type="entry name" value="DEHYDRODOLICHYL DIPHOSPHATE SYNTHASE FAMILY MEMBER"/>
    <property type="match status" value="1"/>
</dbReference>
<dbReference type="SUPFAM" id="SSF64005">
    <property type="entry name" value="Undecaprenyl diphosphate synthase"/>
    <property type="match status" value="1"/>
</dbReference>
<name>A0ABT6GJB9_MYCGU</name>
<evidence type="ECO:0000256" key="2">
    <source>
        <dbReference type="ARBA" id="ARBA00038453"/>
    </source>
</evidence>
<comment type="similarity">
    <text evidence="2">Belongs to the UPP synthase family. Z-FPP synthase subfamily.</text>
</comment>
<dbReference type="Pfam" id="PF01255">
    <property type="entry name" value="Prenyltransf"/>
    <property type="match status" value="1"/>
</dbReference>
<dbReference type="Gene3D" id="3.40.1180.10">
    <property type="entry name" value="Decaprenyl diphosphate synthase-like"/>
    <property type="match status" value="1"/>
</dbReference>
<dbReference type="InterPro" id="IPR001441">
    <property type="entry name" value="UPP_synth-like"/>
</dbReference>
<evidence type="ECO:0000256" key="3">
    <source>
        <dbReference type="ARBA" id="ARBA00038925"/>
    </source>
</evidence>
<evidence type="ECO:0000256" key="5">
    <source>
        <dbReference type="ARBA" id="ARBA00041843"/>
    </source>
</evidence>
<dbReference type="Proteomes" id="UP001154266">
    <property type="component" value="Unassembled WGS sequence"/>
</dbReference>
<evidence type="ECO:0000313" key="7">
    <source>
        <dbReference type="EMBL" id="MDG5481459.1"/>
    </source>
</evidence>
<evidence type="ECO:0000313" key="8">
    <source>
        <dbReference type="Proteomes" id="UP001154266"/>
    </source>
</evidence>
<sequence length="217" mass="24299">MGVGPAHVGLIPDGLRRWAQGNDTTLSVAYQRGAEKVTEILLALQRHGVQTVTVYNLSRANLARDCAELEPVYAASERFFSTLLPAHFDNATCSFRLHGDRNALPHKYVSAAQDLEHSMHGSEFRINILAAYDAYDELRNAEQRARQQGCDIRAALDIDDVDMVVRTTPEPLLSGFLPLQSQYAQLVFLSTPLNDLTEKDIDDLIADHRRFPQLRGR</sequence>
<keyword evidence="1" id="KW-0808">Transferase</keyword>
<dbReference type="RefSeq" id="WP_278219509.1">
    <property type="nucleotide sequence ID" value="NZ_JAKZMO010000001.1"/>
</dbReference>